<organism evidence="1 2">
    <name type="scientific">Candidatus Dechloromonas phosphorivorans</name>
    <dbReference type="NCBI Taxonomy" id="2899244"/>
    <lineage>
        <taxon>Bacteria</taxon>
        <taxon>Pseudomonadati</taxon>
        <taxon>Pseudomonadota</taxon>
        <taxon>Betaproteobacteria</taxon>
        <taxon>Rhodocyclales</taxon>
        <taxon>Azonexaceae</taxon>
        <taxon>Dechloromonas</taxon>
    </lineage>
</organism>
<reference evidence="1 2" key="1">
    <citation type="submission" date="2020-10" db="EMBL/GenBank/DDBJ databases">
        <title>Connecting structure to function with the recovery of over 1000 high-quality activated sludge metagenome-assembled genomes encoding full-length rRNA genes using long-read sequencing.</title>
        <authorList>
            <person name="Singleton C.M."/>
            <person name="Petriglieri F."/>
            <person name="Kristensen J.M."/>
            <person name="Kirkegaard R.H."/>
            <person name="Michaelsen T.Y."/>
            <person name="Andersen M.H."/>
            <person name="Karst S.M."/>
            <person name="Dueholm M.S."/>
            <person name="Nielsen P.H."/>
            <person name="Albertsen M."/>
        </authorList>
    </citation>
    <scope>NUCLEOTIDE SEQUENCE [LARGE SCALE GENOMIC DNA]</scope>
    <source>
        <strain evidence="1">EsbW_18-Q3-R4-48_BATAC.463</strain>
    </source>
</reference>
<name>A0A935MWN3_9RHOO</name>
<proteinExistence type="predicted"/>
<dbReference type="Proteomes" id="UP000739411">
    <property type="component" value="Unassembled WGS sequence"/>
</dbReference>
<comment type="caution">
    <text evidence="1">The sequence shown here is derived from an EMBL/GenBank/DDBJ whole genome shotgun (WGS) entry which is preliminary data.</text>
</comment>
<evidence type="ECO:0000313" key="2">
    <source>
        <dbReference type="Proteomes" id="UP000739411"/>
    </source>
</evidence>
<accession>A0A935MWN3</accession>
<sequence length="46" mass="5289">MKGRNAIRNGRTEGDLLHDSAESLASYLTKQNRYTRSPPTWRAGRR</sequence>
<gene>
    <name evidence="1" type="ORF">IPJ38_13890</name>
</gene>
<dbReference type="EMBL" id="JADJMS010000030">
    <property type="protein sequence ID" value="MBK7416042.1"/>
    <property type="molecule type" value="Genomic_DNA"/>
</dbReference>
<evidence type="ECO:0000313" key="1">
    <source>
        <dbReference type="EMBL" id="MBK7416042.1"/>
    </source>
</evidence>
<protein>
    <submittedName>
        <fullName evidence="1">Uncharacterized protein</fullName>
    </submittedName>
</protein>
<dbReference type="AlphaFoldDB" id="A0A935MWN3"/>